<organism evidence="1 2">
    <name type="scientific">Monosporascus cannonballus</name>
    <dbReference type="NCBI Taxonomy" id="155416"/>
    <lineage>
        <taxon>Eukaryota</taxon>
        <taxon>Fungi</taxon>
        <taxon>Dikarya</taxon>
        <taxon>Ascomycota</taxon>
        <taxon>Pezizomycotina</taxon>
        <taxon>Sordariomycetes</taxon>
        <taxon>Xylariomycetidae</taxon>
        <taxon>Xylariales</taxon>
        <taxon>Xylariales incertae sedis</taxon>
        <taxon>Monosporascus</taxon>
    </lineage>
</organism>
<gene>
    <name evidence="1" type="ORF">DL762_002739</name>
</gene>
<dbReference type="EMBL" id="QJNS01000057">
    <property type="protein sequence ID" value="RYO90409.1"/>
    <property type="molecule type" value="Genomic_DNA"/>
</dbReference>
<evidence type="ECO:0000313" key="1">
    <source>
        <dbReference type="EMBL" id="RYO90409.1"/>
    </source>
</evidence>
<protein>
    <submittedName>
        <fullName evidence="1">Uncharacterized protein</fullName>
    </submittedName>
</protein>
<evidence type="ECO:0000313" key="2">
    <source>
        <dbReference type="Proteomes" id="UP000294003"/>
    </source>
</evidence>
<reference evidence="1 2" key="1">
    <citation type="submission" date="2018-06" db="EMBL/GenBank/DDBJ databases">
        <title>Complete Genomes of Monosporascus.</title>
        <authorList>
            <person name="Robinson A.J."/>
            <person name="Natvig D.O."/>
        </authorList>
    </citation>
    <scope>NUCLEOTIDE SEQUENCE [LARGE SCALE GENOMIC DNA]</scope>
    <source>
        <strain evidence="1 2">CBS 609.92</strain>
    </source>
</reference>
<proteinExistence type="predicted"/>
<sequence length="163" mass="17745">MSDATLGQETLSVVEERVNGSPREAGPVLYQTEVISFSAGFFSSGRVALDGAGPGTSTSTGDPGYNAFAVEYDLRCITNEAENVESIKIHLSSDITPRNPESSGTSEGLWMKELREPFVAYLKAMPKLTTVDVRSAESERLLGIIRPELEGNVTLKRTGEDWW</sequence>
<accession>A0ABY0HH73</accession>
<keyword evidence="2" id="KW-1185">Reference proteome</keyword>
<dbReference type="Proteomes" id="UP000294003">
    <property type="component" value="Unassembled WGS sequence"/>
</dbReference>
<name>A0ABY0HH73_9PEZI</name>
<comment type="caution">
    <text evidence="1">The sequence shown here is derived from an EMBL/GenBank/DDBJ whole genome shotgun (WGS) entry which is preliminary data.</text>
</comment>